<evidence type="ECO:0000313" key="7">
    <source>
        <dbReference type="EMBL" id="EDQ86019.1"/>
    </source>
</evidence>
<feature type="region of interest" description="Disordered" evidence="5">
    <location>
        <begin position="510"/>
        <end position="534"/>
    </location>
</feature>
<feature type="domain" description="RING-type" evidence="6">
    <location>
        <begin position="27"/>
        <end position="68"/>
    </location>
</feature>
<dbReference type="Gene3D" id="3.30.40.10">
    <property type="entry name" value="Zinc/RING finger domain, C3HC4 (zinc finger)"/>
    <property type="match status" value="1"/>
</dbReference>
<dbReference type="InterPro" id="IPR013083">
    <property type="entry name" value="Znf_RING/FYVE/PHD"/>
</dbReference>
<keyword evidence="1" id="KW-0479">Metal-binding</keyword>
<dbReference type="GO" id="GO:0061630">
    <property type="term" value="F:ubiquitin protein ligase activity"/>
    <property type="evidence" value="ECO:0000318"/>
    <property type="project" value="GO_Central"/>
</dbReference>
<feature type="non-terminal residue" evidence="7">
    <location>
        <position position="826"/>
    </location>
</feature>
<feature type="region of interest" description="Disordered" evidence="5">
    <location>
        <begin position="434"/>
        <end position="483"/>
    </location>
</feature>
<evidence type="ECO:0000256" key="4">
    <source>
        <dbReference type="PROSITE-ProRule" id="PRU00175"/>
    </source>
</evidence>
<dbReference type="Gene3D" id="3.40.50.1010">
    <property type="entry name" value="5'-nuclease"/>
    <property type="match status" value="1"/>
</dbReference>
<evidence type="ECO:0000256" key="5">
    <source>
        <dbReference type="SAM" id="MobiDB-lite"/>
    </source>
</evidence>
<proteinExistence type="predicted"/>
<evidence type="ECO:0000313" key="8">
    <source>
        <dbReference type="Proteomes" id="UP000001357"/>
    </source>
</evidence>
<dbReference type="InterPro" id="IPR001841">
    <property type="entry name" value="Znf_RING"/>
</dbReference>
<keyword evidence="2 4" id="KW-0863">Zinc-finger</keyword>
<keyword evidence="8" id="KW-1185">Reference proteome</keyword>
<evidence type="ECO:0000256" key="3">
    <source>
        <dbReference type="ARBA" id="ARBA00022833"/>
    </source>
</evidence>
<dbReference type="PANTHER" id="PTHR45969:SF69">
    <property type="entry name" value="FINGER DOMAIN PROTEIN, PUTATIVE (AFU_ORTHOLOGUE AFUA_3G12190)-RELATED"/>
    <property type="match status" value="1"/>
</dbReference>
<dbReference type="GO" id="GO:0008270">
    <property type="term" value="F:zinc ion binding"/>
    <property type="evidence" value="ECO:0007669"/>
    <property type="project" value="UniProtKB-KW"/>
</dbReference>
<dbReference type="PROSITE" id="PS50089">
    <property type="entry name" value="ZF_RING_2"/>
    <property type="match status" value="1"/>
</dbReference>
<dbReference type="Proteomes" id="UP000001357">
    <property type="component" value="Unassembled WGS sequence"/>
</dbReference>
<dbReference type="RefSeq" id="XP_001749213.1">
    <property type="nucleotide sequence ID" value="XM_001749161.1"/>
</dbReference>
<dbReference type="Pfam" id="PF13639">
    <property type="entry name" value="zf-RING_2"/>
    <property type="match status" value="1"/>
</dbReference>
<evidence type="ECO:0000259" key="6">
    <source>
        <dbReference type="PROSITE" id="PS50089"/>
    </source>
</evidence>
<dbReference type="STRING" id="81824.A9V8U2"/>
<dbReference type="EMBL" id="CH991569">
    <property type="protein sequence ID" value="EDQ86019.1"/>
    <property type="molecule type" value="Genomic_DNA"/>
</dbReference>
<feature type="compositionally biased region" description="Basic residues" evidence="5">
    <location>
        <begin position="305"/>
        <end position="320"/>
    </location>
</feature>
<feature type="region of interest" description="Disordered" evidence="5">
    <location>
        <begin position="185"/>
        <end position="216"/>
    </location>
</feature>
<keyword evidence="3" id="KW-0862">Zinc</keyword>
<feature type="compositionally biased region" description="Polar residues" evidence="5">
    <location>
        <begin position="198"/>
        <end position="207"/>
    </location>
</feature>
<reference evidence="7 8" key="1">
    <citation type="journal article" date="2008" name="Nature">
        <title>The genome of the choanoflagellate Monosiga brevicollis and the origin of metazoans.</title>
        <authorList>
            <consortium name="JGI Sequencing"/>
            <person name="King N."/>
            <person name="Westbrook M.J."/>
            <person name="Young S.L."/>
            <person name="Kuo A."/>
            <person name="Abedin M."/>
            <person name="Chapman J."/>
            <person name="Fairclough S."/>
            <person name="Hellsten U."/>
            <person name="Isogai Y."/>
            <person name="Letunic I."/>
            <person name="Marr M."/>
            <person name="Pincus D."/>
            <person name="Putnam N."/>
            <person name="Rokas A."/>
            <person name="Wright K.J."/>
            <person name="Zuzow R."/>
            <person name="Dirks W."/>
            <person name="Good M."/>
            <person name="Goodstein D."/>
            <person name="Lemons D."/>
            <person name="Li W."/>
            <person name="Lyons J.B."/>
            <person name="Morris A."/>
            <person name="Nichols S."/>
            <person name="Richter D.J."/>
            <person name="Salamov A."/>
            <person name="Bork P."/>
            <person name="Lim W.A."/>
            <person name="Manning G."/>
            <person name="Miller W.T."/>
            <person name="McGinnis W."/>
            <person name="Shapiro H."/>
            <person name="Tjian R."/>
            <person name="Grigoriev I.V."/>
            <person name="Rokhsar D."/>
        </authorList>
    </citation>
    <scope>NUCLEOTIDE SEQUENCE [LARGE SCALE GENOMIC DNA]</scope>
    <source>
        <strain evidence="8">MX1 / ATCC 50154</strain>
    </source>
</reference>
<evidence type="ECO:0000256" key="2">
    <source>
        <dbReference type="ARBA" id="ARBA00022771"/>
    </source>
</evidence>
<name>A9V8U2_MONBE</name>
<organism evidence="7 8">
    <name type="scientific">Monosiga brevicollis</name>
    <name type="common">Choanoflagellate</name>
    <dbReference type="NCBI Taxonomy" id="81824"/>
    <lineage>
        <taxon>Eukaryota</taxon>
        <taxon>Choanoflagellata</taxon>
        <taxon>Craspedida</taxon>
        <taxon>Salpingoecidae</taxon>
        <taxon>Monosiga</taxon>
    </lineage>
</organism>
<dbReference type="PANTHER" id="PTHR45969">
    <property type="entry name" value="RING ZINC FINGER PROTEIN-RELATED"/>
    <property type="match status" value="1"/>
</dbReference>
<dbReference type="InParanoid" id="A9V8U2"/>
<feature type="compositionally biased region" description="Polar residues" evidence="5">
    <location>
        <begin position="457"/>
        <end position="478"/>
    </location>
</feature>
<sequence>MASSSANATPSKPPSMAPTNDPKTDNCVICYDVLCERDHVELKCHHIFHHDCAWQHAHSLSATCPLCRAELAVINYFDTAGHSKSLDSTPWPAFLESRAERRRQVDLGLPNLLMQMLFFGAAMPPSFLIRESDSNDGAPHLVMAFQGHGPDAEAESTTPSATQQRISRLRNRIRENSREAQARMFARRNASAPRRFSRSTPASNPSAQAEAESQVGMPSIPAIEGRFDFASFLRNALADRLPSPDQRSSSATTATTPPTTTPIGGVTSTATAAAAAASSSSSSSSTTTMTTTNAEPFSPNETRVRLRITRRRSLRHRPHHQPPERPSTSRLTSPRPATRSGLTAQGGVQALSSSPASTVRELPFAPFAPLEPRFASVEAALPSQRPEAPAPLLEDPFLRAPSPPNFLFTLSTTNDYHSNDLFCASTPFTAMSGGVHEASEASSDSGERLAKRRHPSVDSTSMTSGNEARIATSPSTGTPAPRRVCRLDASMDEELRALVEAEVAAFRRERSMVDAPKHPRASETEPKATPTPSFAAKADTEQRVIDIEPRFFGYVCGPRRSHLERWQTAYPDVRVDAPKGYDDQTSFLVLTGMTHQLNALEAEIQAKVEKYVPRQMLKSVCCGKESEWPLLKWMTHGGVCRARHTAQRQRSRICKSFLQSTSTSHLVVDWTNLEVGTKMDTGYKGLHHQDHRVIWSALAEALLTAHPGGFQTACAVGSQMAFRYQDELRDYGVDVVSERRQQGQGEADVDDLLHGHILSLCDCGVAGVAGWLVLVSGDGNDNRAGQGSSFAQVVDRLLEAGWSVDLWAWRASCSARLLARLTASGK</sequence>
<feature type="compositionally biased region" description="Low complexity" evidence="5">
    <location>
        <begin position="248"/>
        <end position="292"/>
    </location>
</feature>
<feature type="region of interest" description="Disordered" evidence="5">
    <location>
        <begin position="240"/>
        <end position="356"/>
    </location>
</feature>
<gene>
    <name evidence="7" type="ORF">MONBRDRAFT_11303</name>
</gene>
<dbReference type="SUPFAM" id="SSF57850">
    <property type="entry name" value="RING/U-box"/>
    <property type="match status" value="1"/>
</dbReference>
<dbReference type="SMART" id="SM00184">
    <property type="entry name" value="RING"/>
    <property type="match status" value="1"/>
</dbReference>
<dbReference type="GO" id="GO:0016567">
    <property type="term" value="P:protein ubiquitination"/>
    <property type="evidence" value="ECO:0000318"/>
    <property type="project" value="GO_Central"/>
</dbReference>
<dbReference type="CDD" id="cd16448">
    <property type="entry name" value="RING-H2"/>
    <property type="match status" value="1"/>
</dbReference>
<dbReference type="KEGG" id="mbr:MONBRDRAFT_11303"/>
<evidence type="ECO:0000256" key="1">
    <source>
        <dbReference type="ARBA" id="ARBA00022723"/>
    </source>
</evidence>
<protein>
    <recommendedName>
        <fullName evidence="6">RING-type domain-containing protein</fullName>
    </recommendedName>
</protein>
<accession>A9V8U2</accession>
<dbReference type="AlphaFoldDB" id="A9V8U2"/>
<feature type="compositionally biased region" description="Basic and acidic residues" evidence="5">
    <location>
        <begin position="510"/>
        <end position="526"/>
    </location>
</feature>
<dbReference type="GeneID" id="5894384"/>